<dbReference type="GO" id="GO:0006351">
    <property type="term" value="P:DNA-templated transcription"/>
    <property type="evidence" value="ECO:0007669"/>
    <property type="project" value="UniProtKB-UniRule"/>
</dbReference>
<evidence type="ECO:0000313" key="15">
    <source>
        <dbReference type="Proteomes" id="UP000228560"/>
    </source>
</evidence>
<dbReference type="Pfam" id="PF01000">
    <property type="entry name" value="RNA_pol_A_bac"/>
    <property type="match status" value="1"/>
</dbReference>
<dbReference type="EC" id="2.7.7.6" evidence="2 11"/>
<sequence>MEINNIKIKVENLSDSYGKFIIEPLERGYGVTLGNSLRRALLSSIWGAAATAIRIEGITHEFTTIPGVKEDVIEIILNIKELVVKMYTDEPQILKINIKGKKKVTAADIIPNINVEILNPDFIIANLNEDAKLNMEIVVNKGMGYVPAEKNKKPGQSVDTIFIDSFFSPITKVSYNVENASLTQFSNYDKLILEIFSNKSILPDEALSKSANILIKYLKIFTKFSPEDIELASELVSEEEKEKSEKEKILNKTIEELDFSVRSYNCLKKSSINTLKDLIKYSPEEIIKIKNLGKKSLDEIKEKINKYGFILGEKKQQEDFLG</sequence>
<dbReference type="InterPro" id="IPR011773">
    <property type="entry name" value="DNA-dir_RpoA"/>
</dbReference>
<dbReference type="HAMAP" id="MF_00059">
    <property type="entry name" value="RNApol_bact_RpoA"/>
    <property type="match status" value="1"/>
</dbReference>
<keyword evidence="5 11" id="KW-0808">Transferase</keyword>
<dbReference type="GO" id="GO:0005737">
    <property type="term" value="C:cytoplasm"/>
    <property type="evidence" value="ECO:0007669"/>
    <property type="project" value="UniProtKB-ARBA"/>
</dbReference>
<comment type="subunit">
    <text evidence="11">Homodimer. The RNAP catalytic core consists of 2 alpha, 1 beta, 1 beta' and 1 omega subunit. When a sigma factor is associated with the core the holoenzyme is formed, which can initiate transcription.</text>
</comment>
<evidence type="ECO:0000256" key="7">
    <source>
        <dbReference type="ARBA" id="ARBA00023163"/>
    </source>
</evidence>
<keyword evidence="7 11" id="KW-0804">Transcription</keyword>
<dbReference type="NCBIfam" id="TIGR02027">
    <property type="entry name" value="rpoA"/>
    <property type="match status" value="1"/>
</dbReference>
<comment type="similarity">
    <text evidence="1 11">Belongs to the RNA polymerase alpha chain family.</text>
</comment>
<dbReference type="CDD" id="cd06928">
    <property type="entry name" value="RNAP_alpha_NTD"/>
    <property type="match status" value="1"/>
</dbReference>
<evidence type="ECO:0000256" key="1">
    <source>
        <dbReference type="ARBA" id="ARBA00007123"/>
    </source>
</evidence>
<feature type="region of interest" description="Alpha C-terminal domain (alpha-CTD)" evidence="11">
    <location>
        <begin position="246"/>
        <end position="322"/>
    </location>
</feature>
<dbReference type="NCBIfam" id="NF003513">
    <property type="entry name" value="PRK05182.1-2"/>
    <property type="match status" value="1"/>
</dbReference>
<feature type="domain" description="DNA-directed RNA polymerase RpoA/D/Rpb3-type" evidence="12">
    <location>
        <begin position="17"/>
        <end position="224"/>
    </location>
</feature>
<dbReference type="FunFam" id="2.170.120.12:FF:000001">
    <property type="entry name" value="DNA-directed RNA polymerase subunit alpha"/>
    <property type="match status" value="1"/>
</dbReference>
<accession>A0A2M7K760</accession>
<comment type="catalytic activity">
    <reaction evidence="10 11">
        <text>RNA(n) + a ribonucleoside 5'-triphosphate = RNA(n+1) + diphosphate</text>
        <dbReference type="Rhea" id="RHEA:21248"/>
        <dbReference type="Rhea" id="RHEA-COMP:14527"/>
        <dbReference type="Rhea" id="RHEA-COMP:17342"/>
        <dbReference type="ChEBI" id="CHEBI:33019"/>
        <dbReference type="ChEBI" id="CHEBI:61557"/>
        <dbReference type="ChEBI" id="CHEBI:140395"/>
        <dbReference type="EC" id="2.7.7.6"/>
    </reaction>
</comment>
<dbReference type="Pfam" id="PF03118">
    <property type="entry name" value="RNA_pol_A_CTD"/>
    <property type="match status" value="1"/>
</dbReference>
<dbReference type="InterPro" id="IPR011262">
    <property type="entry name" value="DNA-dir_RNA_pol_insert"/>
</dbReference>
<evidence type="ECO:0000259" key="12">
    <source>
        <dbReference type="SMART" id="SM00662"/>
    </source>
</evidence>
<comment type="domain">
    <text evidence="11">The N-terminal domain is essential for RNAP assembly and basal transcription, whereas the C-terminal domain is involved in interaction with transcriptional regulators and with upstream promoter elements.</text>
</comment>
<dbReference type="Gene3D" id="2.170.120.12">
    <property type="entry name" value="DNA-directed RNA polymerase, insert domain"/>
    <property type="match status" value="1"/>
</dbReference>
<dbReference type="GO" id="GO:0046983">
    <property type="term" value="F:protein dimerization activity"/>
    <property type="evidence" value="ECO:0007669"/>
    <property type="project" value="InterPro"/>
</dbReference>
<protein>
    <recommendedName>
        <fullName evidence="3 11">DNA-directed RNA polymerase subunit alpha</fullName>
        <shortName evidence="11">RNAP subunit alpha</shortName>
        <ecNumber evidence="2 11">2.7.7.6</ecNumber>
    </recommendedName>
    <alternativeName>
        <fullName evidence="9 11">RNA polymerase subunit alpha</fullName>
    </alternativeName>
    <alternativeName>
        <fullName evidence="8 11">Transcriptase subunit alpha</fullName>
    </alternativeName>
</protein>
<comment type="function">
    <text evidence="11">DNA-dependent RNA polymerase catalyzes the transcription of DNA into RNA using the four ribonucleoside triphosphates as substrates.</text>
</comment>
<evidence type="ECO:0000256" key="10">
    <source>
        <dbReference type="ARBA" id="ARBA00048552"/>
    </source>
</evidence>
<dbReference type="EMBL" id="PFTV01000160">
    <property type="protein sequence ID" value="PJB56017.1"/>
    <property type="molecule type" value="Genomic_DNA"/>
</dbReference>
<gene>
    <name evidence="11" type="primary">rpoA</name>
    <name evidence="14" type="ORF">CO097_06330</name>
    <name evidence="13" type="ORF">COZ58_05465</name>
</gene>
<dbReference type="InterPro" id="IPR036603">
    <property type="entry name" value="RBP11-like"/>
</dbReference>
<evidence type="ECO:0000313" key="16">
    <source>
        <dbReference type="Proteomes" id="UP000231493"/>
    </source>
</evidence>
<comment type="caution">
    <text evidence="14">The sequence shown here is derived from an EMBL/GenBank/DDBJ whole genome shotgun (WGS) entry which is preliminary data.</text>
</comment>
<evidence type="ECO:0000256" key="6">
    <source>
        <dbReference type="ARBA" id="ARBA00022695"/>
    </source>
</evidence>
<dbReference type="InterPro" id="IPR036643">
    <property type="entry name" value="RNApol_insert_sf"/>
</dbReference>
<evidence type="ECO:0000313" key="13">
    <source>
        <dbReference type="EMBL" id="PIX33982.1"/>
    </source>
</evidence>
<dbReference type="SUPFAM" id="SSF47789">
    <property type="entry name" value="C-terminal domain of RNA polymerase alpha subunit"/>
    <property type="match status" value="1"/>
</dbReference>
<dbReference type="Gene3D" id="1.10.150.20">
    <property type="entry name" value="5' to 3' exonuclease, C-terminal subdomain"/>
    <property type="match status" value="1"/>
</dbReference>
<dbReference type="InterPro" id="IPR011260">
    <property type="entry name" value="RNAP_asu_C"/>
</dbReference>
<keyword evidence="6 11" id="KW-0548">Nucleotidyltransferase</keyword>
<evidence type="ECO:0000256" key="4">
    <source>
        <dbReference type="ARBA" id="ARBA00022478"/>
    </source>
</evidence>
<dbReference type="SUPFAM" id="SSF55257">
    <property type="entry name" value="RBP11-like subunits of RNA polymerase"/>
    <property type="match status" value="1"/>
</dbReference>
<reference evidence="13" key="1">
    <citation type="submission" date="2017-09" db="EMBL/GenBank/DDBJ databases">
        <title>Depth-based differentiation of microbial function through sediment-hosted aquifers and enrichment of novel symbionts in the deep terrestrial subsurface.</title>
        <authorList>
            <person name="Probst A.J."/>
            <person name="Ladd B."/>
            <person name="Jarett J.K."/>
            <person name="Geller-Mcgrath D.E."/>
            <person name="Sieber C.M.K."/>
            <person name="Emerson J.B."/>
            <person name="Anantharaman K."/>
            <person name="Thomas B.C."/>
            <person name="Malmstrom R."/>
            <person name="Stieglmeier M."/>
            <person name="Klingl A."/>
            <person name="Woyke T."/>
            <person name="Ryan C.M."/>
            <person name="Banfield J.F."/>
        </authorList>
    </citation>
    <scope>NUCLEOTIDE SEQUENCE</scope>
    <source>
        <strain evidence="13">CG_4_8_14_3_um_filter_34_18</strain>
    </source>
</reference>
<evidence type="ECO:0000256" key="11">
    <source>
        <dbReference type="HAMAP-Rule" id="MF_00059"/>
    </source>
</evidence>
<dbReference type="GO" id="GO:0003899">
    <property type="term" value="F:DNA-directed RNA polymerase activity"/>
    <property type="evidence" value="ECO:0007669"/>
    <property type="project" value="UniProtKB-UniRule"/>
</dbReference>
<dbReference type="AlphaFoldDB" id="A0A2M8CAC7"/>
<proteinExistence type="inferred from homology"/>
<dbReference type="SMART" id="SM00662">
    <property type="entry name" value="RPOLD"/>
    <property type="match status" value="1"/>
</dbReference>
<reference evidence="15 16" key="2">
    <citation type="submission" date="2017-09" db="EMBL/GenBank/DDBJ databases">
        <title>Depth-based differentiation of microbial function through sediment-hosted aquifers and enrichment of novel symbionts in the deep terrestrial subsurface.</title>
        <authorList>
            <person name="Probst A.J."/>
            <person name="Ladd B."/>
            <person name="Jarett J.K."/>
            <person name="Geller-Mcgrath D.E."/>
            <person name="Sieber C.M."/>
            <person name="Emerson J.B."/>
            <person name="Anantharaman K."/>
            <person name="Thomas B.C."/>
            <person name="Malmstrom R."/>
            <person name="Stieglmeier M."/>
            <person name="Klingl A."/>
            <person name="Woyke T."/>
            <person name="Ryan C.M."/>
            <person name="Banfield J.F."/>
        </authorList>
    </citation>
    <scope>NUCLEOTIDE SEQUENCE [LARGE SCALE GENOMIC DNA]</scope>
    <source>
        <strain evidence="14">CG_4_9_14_3_um_filter_33_16</strain>
    </source>
</reference>
<evidence type="ECO:0000313" key="14">
    <source>
        <dbReference type="EMBL" id="PJB56017.1"/>
    </source>
</evidence>
<feature type="region of interest" description="Alpha N-terminal domain (alpha-NTD)" evidence="11">
    <location>
        <begin position="1"/>
        <end position="230"/>
    </location>
</feature>
<dbReference type="SUPFAM" id="SSF56553">
    <property type="entry name" value="Insert subdomain of RNA polymerase alpha subunit"/>
    <property type="match status" value="1"/>
</dbReference>
<dbReference type="NCBIfam" id="NF003519">
    <property type="entry name" value="PRK05182.2-5"/>
    <property type="match status" value="1"/>
</dbReference>
<dbReference type="Gene3D" id="3.30.1360.10">
    <property type="entry name" value="RNA polymerase, RBP11-like subunit"/>
    <property type="match status" value="1"/>
</dbReference>
<accession>A0A2M8CAC7</accession>
<dbReference type="GO" id="GO:0000428">
    <property type="term" value="C:DNA-directed RNA polymerase complex"/>
    <property type="evidence" value="ECO:0007669"/>
    <property type="project" value="UniProtKB-KW"/>
</dbReference>
<dbReference type="GO" id="GO:0003677">
    <property type="term" value="F:DNA binding"/>
    <property type="evidence" value="ECO:0007669"/>
    <property type="project" value="UniProtKB-UniRule"/>
</dbReference>
<name>A0A2M8CAC7_9BACT</name>
<organism evidence="14 15">
    <name type="scientific">Candidatus Infernicultor aquiphilus</name>
    <dbReference type="NCBI Taxonomy" id="1805029"/>
    <lineage>
        <taxon>Bacteria</taxon>
        <taxon>Pseudomonadati</taxon>
        <taxon>Atribacterota</taxon>
        <taxon>Candidatus Phoenicimicrobiia</taxon>
        <taxon>Candidatus Pheonicimicrobiales</taxon>
        <taxon>Candidatus Phoenicimicrobiaceae</taxon>
        <taxon>Candidatus Infernicultor</taxon>
    </lineage>
</organism>
<dbReference type="Pfam" id="PF01193">
    <property type="entry name" value="RNA_pol_L"/>
    <property type="match status" value="1"/>
</dbReference>
<evidence type="ECO:0000256" key="9">
    <source>
        <dbReference type="ARBA" id="ARBA00033070"/>
    </source>
</evidence>
<keyword evidence="4 11" id="KW-0240">DNA-directed RNA polymerase</keyword>
<evidence type="ECO:0000256" key="3">
    <source>
        <dbReference type="ARBA" id="ARBA00015972"/>
    </source>
</evidence>
<evidence type="ECO:0000256" key="2">
    <source>
        <dbReference type="ARBA" id="ARBA00012418"/>
    </source>
</evidence>
<evidence type="ECO:0000256" key="5">
    <source>
        <dbReference type="ARBA" id="ARBA00022679"/>
    </source>
</evidence>
<evidence type="ECO:0000256" key="8">
    <source>
        <dbReference type="ARBA" id="ARBA00032524"/>
    </source>
</evidence>
<dbReference type="Proteomes" id="UP000231493">
    <property type="component" value="Unassembled WGS sequence"/>
</dbReference>
<dbReference type="EMBL" id="PFIP01000116">
    <property type="protein sequence ID" value="PIX33982.1"/>
    <property type="molecule type" value="Genomic_DNA"/>
</dbReference>
<dbReference type="Proteomes" id="UP000228560">
    <property type="component" value="Unassembled WGS sequence"/>
</dbReference>
<dbReference type="InterPro" id="IPR011263">
    <property type="entry name" value="DNA-dir_RNA_pol_RpoA/D/Rpb3"/>
</dbReference>